<keyword evidence="2" id="KW-1185">Reference proteome</keyword>
<proteinExistence type="predicted"/>
<reference evidence="2" key="1">
    <citation type="submission" date="2024-04" db="EMBL/GenBank/DDBJ databases">
        <authorList>
            <person name="Shaw F."/>
            <person name="Minotto A."/>
        </authorList>
    </citation>
    <scope>NUCLEOTIDE SEQUENCE [LARGE SCALE GENOMIC DNA]</scope>
</reference>
<protein>
    <submittedName>
        <fullName evidence="1">Uncharacterized protein</fullName>
    </submittedName>
</protein>
<evidence type="ECO:0000313" key="1">
    <source>
        <dbReference type="EMBL" id="CAL1695854.1"/>
    </source>
</evidence>
<sequence>MHTYYLAATYQAYAHTRARPRIYRPLTMLSYQTVATTRPLAPYLNQRKTWWLRTRAYEAWLSTMLSMFAAWFPRRRSGSHEQADQRLHCCCCCCLLLAQATRMYGSSYPGISYLHRCRIIFSRSVQVAPAPTLKITKPS</sequence>
<evidence type="ECO:0000313" key="2">
    <source>
        <dbReference type="Proteomes" id="UP001497453"/>
    </source>
</evidence>
<name>A0ABP1CMC4_9APHY</name>
<gene>
    <name evidence="1" type="ORF">GFSPODELE1_LOCUS918</name>
</gene>
<dbReference type="EMBL" id="OZ037944">
    <property type="protein sequence ID" value="CAL1695854.1"/>
    <property type="molecule type" value="Genomic_DNA"/>
</dbReference>
<organism evidence="1 2">
    <name type="scientific">Somion occarium</name>
    <dbReference type="NCBI Taxonomy" id="3059160"/>
    <lineage>
        <taxon>Eukaryota</taxon>
        <taxon>Fungi</taxon>
        <taxon>Dikarya</taxon>
        <taxon>Basidiomycota</taxon>
        <taxon>Agaricomycotina</taxon>
        <taxon>Agaricomycetes</taxon>
        <taxon>Polyporales</taxon>
        <taxon>Cerrenaceae</taxon>
        <taxon>Somion</taxon>
    </lineage>
</organism>
<accession>A0ABP1CMC4</accession>
<dbReference type="Proteomes" id="UP001497453">
    <property type="component" value="Chromosome 1"/>
</dbReference>